<sequence length="32" mass="3734">MYKTTQTRIQTYLNDVAGVRIVCAFIDDNRLD</sequence>
<comment type="caution">
    <text evidence="1">The sequence shown here is derived from an EMBL/GenBank/DDBJ whole genome shotgun (WGS) entry which is preliminary data.</text>
</comment>
<name>K1T310_9ZZZZ</name>
<reference evidence="1" key="1">
    <citation type="journal article" date="2013" name="Environ. Microbiol.">
        <title>Microbiota from the distal guts of lean and obese adolescents exhibit partial functional redundancy besides clear differences in community structure.</title>
        <authorList>
            <person name="Ferrer M."/>
            <person name="Ruiz A."/>
            <person name="Lanza F."/>
            <person name="Haange S.B."/>
            <person name="Oberbach A."/>
            <person name="Till H."/>
            <person name="Bargiela R."/>
            <person name="Campoy C."/>
            <person name="Segura M.T."/>
            <person name="Richter M."/>
            <person name="von Bergen M."/>
            <person name="Seifert J."/>
            <person name="Suarez A."/>
        </authorList>
    </citation>
    <scope>NUCLEOTIDE SEQUENCE</scope>
</reference>
<dbReference type="EMBL" id="AJWZ01003759">
    <property type="protein sequence ID" value="EKC67337.1"/>
    <property type="molecule type" value="Genomic_DNA"/>
</dbReference>
<accession>K1T310</accession>
<proteinExistence type="predicted"/>
<evidence type="ECO:0000313" key="1">
    <source>
        <dbReference type="EMBL" id="EKC67337.1"/>
    </source>
</evidence>
<protein>
    <submittedName>
        <fullName evidence="1">Uncharacterized protein</fullName>
    </submittedName>
</protein>
<gene>
    <name evidence="1" type="ORF">OBE_05493</name>
</gene>
<organism evidence="1">
    <name type="scientific">human gut metagenome</name>
    <dbReference type="NCBI Taxonomy" id="408170"/>
    <lineage>
        <taxon>unclassified sequences</taxon>
        <taxon>metagenomes</taxon>
        <taxon>organismal metagenomes</taxon>
    </lineage>
</organism>
<dbReference type="AlphaFoldDB" id="K1T310"/>
<feature type="non-terminal residue" evidence="1">
    <location>
        <position position="32"/>
    </location>
</feature>